<dbReference type="EMBL" id="CADCTH010000293">
    <property type="protein sequence ID" value="CAA9256631.1"/>
    <property type="molecule type" value="Genomic_DNA"/>
</dbReference>
<sequence>MTAAMTVSSSCPAPRGESSASTMSVRMVSSSPGWPSALARIAIASMCAADRDPASRGRSSAERFRVPASVRRVRTRRWRRALS</sequence>
<evidence type="ECO:0000256" key="1">
    <source>
        <dbReference type="SAM" id="MobiDB-lite"/>
    </source>
</evidence>
<name>A0A6J4IPR0_9PSEU</name>
<reference evidence="2" key="1">
    <citation type="submission" date="2020-02" db="EMBL/GenBank/DDBJ databases">
        <authorList>
            <person name="Meier V. D."/>
        </authorList>
    </citation>
    <scope>NUCLEOTIDE SEQUENCE</scope>
    <source>
        <strain evidence="2">AVDCRST_MAG54</strain>
    </source>
</reference>
<feature type="compositionally biased region" description="Polar residues" evidence="1">
    <location>
        <begin position="1"/>
        <end position="11"/>
    </location>
</feature>
<proteinExistence type="predicted"/>
<accession>A0A6J4IPR0</accession>
<gene>
    <name evidence="2" type="ORF">AVDCRST_MAG54-2259</name>
</gene>
<evidence type="ECO:0000313" key="2">
    <source>
        <dbReference type="EMBL" id="CAA9256631.1"/>
    </source>
</evidence>
<dbReference type="AlphaFoldDB" id="A0A6J4IPR0"/>
<feature type="region of interest" description="Disordered" evidence="1">
    <location>
        <begin position="1"/>
        <end position="24"/>
    </location>
</feature>
<organism evidence="2">
    <name type="scientific">uncultured Actinomycetospora sp</name>
    <dbReference type="NCBI Taxonomy" id="1135996"/>
    <lineage>
        <taxon>Bacteria</taxon>
        <taxon>Bacillati</taxon>
        <taxon>Actinomycetota</taxon>
        <taxon>Actinomycetes</taxon>
        <taxon>Pseudonocardiales</taxon>
        <taxon>Pseudonocardiaceae</taxon>
        <taxon>Actinomycetospora</taxon>
        <taxon>environmental samples</taxon>
    </lineage>
</organism>
<protein>
    <submittedName>
        <fullName evidence="2">Uncharacterized protein</fullName>
    </submittedName>
</protein>